<organism evidence="2 3">
    <name type="scientific">Allisonella histaminiformans</name>
    <dbReference type="NCBI Taxonomy" id="209880"/>
    <lineage>
        <taxon>Bacteria</taxon>
        <taxon>Bacillati</taxon>
        <taxon>Bacillota</taxon>
        <taxon>Negativicutes</taxon>
        <taxon>Veillonellales</taxon>
        <taxon>Veillonellaceae</taxon>
        <taxon>Allisonella</taxon>
    </lineage>
</organism>
<dbReference type="AlphaFoldDB" id="A0A1G5WF10"/>
<dbReference type="EMBL" id="FMXA01000019">
    <property type="protein sequence ID" value="SDA56673.1"/>
    <property type="molecule type" value="Genomic_DNA"/>
</dbReference>
<evidence type="ECO:0000313" key="2">
    <source>
        <dbReference type="EMBL" id="SDA56673.1"/>
    </source>
</evidence>
<accession>A0A1G5WF10</accession>
<protein>
    <submittedName>
        <fullName evidence="2">Probable zinc-ribbon domain-containing protein</fullName>
    </submittedName>
</protein>
<reference evidence="2 3" key="1">
    <citation type="submission" date="2016-10" db="EMBL/GenBank/DDBJ databases">
        <authorList>
            <person name="de Groot N.N."/>
        </authorList>
    </citation>
    <scope>NUCLEOTIDE SEQUENCE [LARGE SCALE GENOMIC DNA]</scope>
    <source>
        <strain evidence="2 3">DSM 15230</strain>
    </source>
</reference>
<gene>
    <name evidence="2" type="ORF">SAMN02910343_01341</name>
</gene>
<keyword evidence="3" id="KW-1185">Reference proteome</keyword>
<feature type="domain" description="Probable zinc-binding" evidence="1">
    <location>
        <begin position="249"/>
        <end position="288"/>
    </location>
</feature>
<dbReference type="Gene3D" id="3.40.50.1010">
    <property type="entry name" value="5'-nuclease"/>
    <property type="match status" value="1"/>
</dbReference>
<dbReference type="GeneID" id="87756630"/>
<evidence type="ECO:0000313" key="3">
    <source>
        <dbReference type="Proteomes" id="UP000199689"/>
    </source>
</evidence>
<dbReference type="RefSeq" id="WP_200779850.1">
    <property type="nucleotide sequence ID" value="NZ_FMXA01000019.1"/>
</dbReference>
<sequence>MLQDAVLYVKRTCIFIDTCSLLSEYSEAFWNQWIPTLRKSGQKIIIIPSVLNELMRHRDNRKDKALARKAENVLYLLQVLEKENLAMLAGVAESNYADADFTKILACASRKQPMLLITQDRELAAKIHRLKNRHAIAARLSEGGILLKAKPERKEPFLTRLWQGVCSFFGKKKDDREAETCRLCGKSWPAYRMKAHLCPECLKKGTIHHCKRCGKDMLYTNYLKYVEKAEPFAYCDDCYRFRKKVFQYRTCQDCGCTFPITQGEAEFYQDKGYELPKRCKDCRHKRRR</sequence>
<proteinExistence type="predicted"/>
<dbReference type="Proteomes" id="UP000199689">
    <property type="component" value="Unassembled WGS sequence"/>
</dbReference>
<dbReference type="InterPro" id="IPR025306">
    <property type="entry name" value="Zn-bnd_dom_prob"/>
</dbReference>
<evidence type="ECO:0000259" key="1">
    <source>
        <dbReference type="Pfam" id="PF13451"/>
    </source>
</evidence>
<dbReference type="Pfam" id="PF13451">
    <property type="entry name" value="zf_Tbcl"/>
    <property type="match status" value="1"/>
</dbReference>
<dbReference type="STRING" id="209880.SAMN02910343_01341"/>
<dbReference type="CDD" id="cd18706">
    <property type="entry name" value="PIN_STKc_like"/>
    <property type="match status" value="1"/>
</dbReference>
<name>A0A1G5WF10_9FIRM</name>